<keyword evidence="9" id="KW-1185">Reference proteome</keyword>
<feature type="domain" description="UvrD-like helicase ATP-binding" evidence="7">
    <location>
        <begin position="17"/>
        <end position="430"/>
    </location>
</feature>
<dbReference type="RefSeq" id="WP_276239757.1">
    <property type="nucleotide sequence ID" value="NZ_CP119991.1"/>
</dbReference>
<reference evidence="8 9" key="1">
    <citation type="journal article" date="2019" name="Int. J. Syst. Evol. Microbiol.">
        <title>The Global Catalogue of Microorganisms (GCM) 10K type strain sequencing project: providing services to taxonomists for standard genome sequencing and annotation.</title>
        <authorList>
            <consortium name="The Broad Institute Genomics Platform"/>
            <consortium name="The Broad Institute Genome Sequencing Center for Infectious Disease"/>
            <person name="Wu L."/>
            <person name="Ma J."/>
        </authorList>
    </citation>
    <scope>NUCLEOTIDE SEQUENCE [LARGE SCALE GENOMIC DNA]</scope>
    <source>
        <strain evidence="8 9">DT55</strain>
    </source>
</reference>
<dbReference type="PANTHER" id="PTHR11070:SF2">
    <property type="entry name" value="ATP-DEPENDENT DNA HELICASE SRS2"/>
    <property type="match status" value="1"/>
</dbReference>
<dbReference type="InterPro" id="IPR011604">
    <property type="entry name" value="PDDEXK-like_dom_sf"/>
</dbReference>
<proteinExistence type="predicted"/>
<organism evidence="8 9">
    <name type="scientific">Halobaculum marinum</name>
    <dbReference type="NCBI Taxonomy" id="3031996"/>
    <lineage>
        <taxon>Archaea</taxon>
        <taxon>Methanobacteriati</taxon>
        <taxon>Methanobacteriota</taxon>
        <taxon>Stenosarchaea group</taxon>
        <taxon>Halobacteria</taxon>
        <taxon>Halobacteriales</taxon>
        <taxon>Haloferacaceae</taxon>
        <taxon>Halobaculum</taxon>
    </lineage>
</organism>
<feature type="compositionally biased region" description="Low complexity" evidence="6">
    <location>
        <begin position="927"/>
        <end position="936"/>
    </location>
</feature>
<dbReference type="GO" id="GO:0005524">
    <property type="term" value="F:ATP binding"/>
    <property type="evidence" value="ECO:0007669"/>
    <property type="project" value="UniProtKB-UniRule"/>
</dbReference>
<gene>
    <name evidence="8" type="ORF">ACFQKD_00555</name>
</gene>
<dbReference type="EMBL" id="JBHTAG010000001">
    <property type="protein sequence ID" value="MFC7095781.1"/>
    <property type="molecule type" value="Genomic_DNA"/>
</dbReference>
<sequence>MPSSSTKAPPDRDDLNDAQRRLVDAALSADTGLFVQSSVPGSGKTYAGSRLAAEYVVRRAAAGVARPTAGLAVTAFNRDAANDLLPEITEWIQWLVHTDATDAGARLTAADADEVIAALRRSSTVGTIDAVLQRVFDDVAPELGFDPDVRVVDGHAADRLHASAFEAVTTDPNLAAAVERLRTAYPQRSDDDDDRVASILETVFKSARDQRWDGREVGRRLREGRDACYPDGPPASLADIERDIRRFDDTDAELRAADLAHAPDAVVDADRRLYAEWGDRIDDLVAVYRAYVAAYDRVTRERNVMSHIDRAYWVARYFDDPECAHRHADDGDHHLVAARRDRLRERWRSRIDLLVVDEAQDVSAGQHAALTPLVTDDARVVLYGDPFQTIYTWRNASPTLFGQAIADGEYLGHQWDTHEVEPATTTYRQRPALARLVNGVFGPALTDDSRGVDPAVGATYEALDPVRDDTDEPHVHVPTFTPTTGATHISNWHNPRDGEGSAGALATYIRGALSAGQFGDPDDCRPIQMLLRGTNQLDAIRDAFETNGLSVGVATPVFAAPLASAVVALFEWLVDPTDEPRTRRLLTASAFANAGEVRETLAPTIEDHEWDVHAAAAAEACDGVAATVLQELATLATDTADRRRQSASALARRVCRLLDPHTDPLGFQPDATPEQRLRVRDALVEEVASLDGADVRFPTVVERLAAIDGTPGDGPDLAVDTAAHDVVFRTVHTFKGDEAGVVALADPAQDARYGTAYRNSVVAHGETLAVCPPDIEDATGASTQALCAYNHGLFAQDTDQSPAQPPSRSSGLRWATNRIRTDDPTATRFAGPAPFAAVAAANRAEHWRVGYVAATRARDHLVVPVERRDEWDPTRSWSHALGSALGVGSDARKMTRSVTVDGSAVLVSENDAPGRSPLDTVPELRPRSSGRPRAAPTQIGDGPRREWLPRFLNPSTFAPLVDDHERYVLDHLLHAQLDTESGDLDPDLGLDFETVPPGRVGRIAHDTIASAVREGVSERTLRQGGDAAMASIEWACRRDEREFGAIPDDERASIMSYLATTILPQFAASALFDRIAAADAVFVEEPLETVVRVDGADVEVRGQADFVLRDGDRWRIEDLKVAFADGTDETDERYRVQLATYRWVLAKQEGVDPTSIDASVNSLGSRVGSVVTVGDEYDGARVAELLERLGSVTSTP</sequence>
<comment type="caution">
    <text evidence="8">The sequence shown here is derived from an EMBL/GenBank/DDBJ whole genome shotgun (WGS) entry which is preliminary data.</text>
</comment>
<dbReference type="GO" id="GO:0004386">
    <property type="term" value="F:helicase activity"/>
    <property type="evidence" value="ECO:0007669"/>
    <property type="project" value="UniProtKB-UniRule"/>
</dbReference>
<evidence type="ECO:0000256" key="6">
    <source>
        <dbReference type="SAM" id="MobiDB-lite"/>
    </source>
</evidence>
<dbReference type="Gene3D" id="3.90.320.10">
    <property type="match status" value="1"/>
</dbReference>
<feature type="binding site" evidence="5">
    <location>
        <begin position="38"/>
        <end position="45"/>
    </location>
    <ligand>
        <name>ATP</name>
        <dbReference type="ChEBI" id="CHEBI:30616"/>
    </ligand>
</feature>
<evidence type="ECO:0000259" key="7">
    <source>
        <dbReference type="PROSITE" id="PS51198"/>
    </source>
</evidence>
<evidence type="ECO:0000313" key="9">
    <source>
        <dbReference type="Proteomes" id="UP001596388"/>
    </source>
</evidence>
<protein>
    <submittedName>
        <fullName evidence="8">UvrD-helicase domain-containing protein</fullName>
    </submittedName>
</protein>
<evidence type="ECO:0000256" key="1">
    <source>
        <dbReference type="ARBA" id="ARBA00022741"/>
    </source>
</evidence>
<dbReference type="AlphaFoldDB" id="A0ABD5WU46"/>
<dbReference type="Gene3D" id="3.40.50.300">
    <property type="entry name" value="P-loop containing nucleotide triphosphate hydrolases"/>
    <property type="match status" value="3"/>
</dbReference>
<dbReference type="Pfam" id="PF00580">
    <property type="entry name" value="UvrD-helicase"/>
    <property type="match status" value="1"/>
</dbReference>
<evidence type="ECO:0000256" key="3">
    <source>
        <dbReference type="ARBA" id="ARBA00022806"/>
    </source>
</evidence>
<dbReference type="InterPro" id="IPR014016">
    <property type="entry name" value="UvrD-like_ATP-bd"/>
</dbReference>
<evidence type="ECO:0000313" key="8">
    <source>
        <dbReference type="EMBL" id="MFC7095781.1"/>
    </source>
</evidence>
<keyword evidence="2 5" id="KW-0378">Hydrolase</keyword>
<name>A0ABD5WU46_9EURY</name>
<dbReference type="Proteomes" id="UP001596388">
    <property type="component" value="Unassembled WGS sequence"/>
</dbReference>
<keyword evidence="4 5" id="KW-0067">ATP-binding</keyword>
<dbReference type="Pfam" id="PF12705">
    <property type="entry name" value="PDDEXK_1"/>
    <property type="match status" value="1"/>
</dbReference>
<dbReference type="InterPro" id="IPR038726">
    <property type="entry name" value="PDDEXK_AddAB-type"/>
</dbReference>
<keyword evidence="3 5" id="KW-0347">Helicase</keyword>
<evidence type="ECO:0000256" key="2">
    <source>
        <dbReference type="ARBA" id="ARBA00022801"/>
    </source>
</evidence>
<feature type="region of interest" description="Disordered" evidence="6">
    <location>
        <begin position="906"/>
        <end position="946"/>
    </location>
</feature>
<dbReference type="PANTHER" id="PTHR11070">
    <property type="entry name" value="UVRD / RECB / PCRA DNA HELICASE FAMILY MEMBER"/>
    <property type="match status" value="1"/>
</dbReference>
<dbReference type="GO" id="GO:0016787">
    <property type="term" value="F:hydrolase activity"/>
    <property type="evidence" value="ECO:0007669"/>
    <property type="project" value="UniProtKB-UniRule"/>
</dbReference>
<evidence type="ECO:0000256" key="5">
    <source>
        <dbReference type="PROSITE-ProRule" id="PRU00560"/>
    </source>
</evidence>
<dbReference type="SUPFAM" id="SSF52540">
    <property type="entry name" value="P-loop containing nucleoside triphosphate hydrolases"/>
    <property type="match status" value="1"/>
</dbReference>
<keyword evidence="1 5" id="KW-0547">Nucleotide-binding</keyword>
<dbReference type="InterPro" id="IPR027417">
    <property type="entry name" value="P-loop_NTPase"/>
</dbReference>
<evidence type="ECO:0000256" key="4">
    <source>
        <dbReference type="ARBA" id="ARBA00022840"/>
    </source>
</evidence>
<dbReference type="InterPro" id="IPR000212">
    <property type="entry name" value="DNA_helicase_UvrD/REP"/>
</dbReference>
<dbReference type="GeneID" id="79271994"/>
<accession>A0ABD5WU46</accession>
<dbReference type="PROSITE" id="PS51198">
    <property type="entry name" value="UVRD_HELICASE_ATP_BIND"/>
    <property type="match status" value="1"/>
</dbReference>